<dbReference type="GO" id="GO:0015074">
    <property type="term" value="P:DNA integration"/>
    <property type="evidence" value="ECO:0007669"/>
    <property type="project" value="InterPro"/>
</dbReference>
<dbReference type="AlphaFoldDB" id="A0A6J1Q809"/>
<dbReference type="InterPro" id="IPR001584">
    <property type="entry name" value="Integrase_cat-core"/>
</dbReference>
<dbReference type="RefSeq" id="XP_024877813.1">
    <property type="nucleotide sequence ID" value="XM_025022045.1"/>
</dbReference>
<dbReference type="SUPFAM" id="SSF53098">
    <property type="entry name" value="Ribonuclease H-like"/>
    <property type="match status" value="1"/>
</dbReference>
<proteinExistence type="predicted"/>
<dbReference type="OrthoDB" id="6432478at2759"/>
<protein>
    <submittedName>
        <fullName evidence="3">Uncharacterized protein LOC112458422</fullName>
    </submittedName>
</protein>
<dbReference type="Pfam" id="PF17921">
    <property type="entry name" value="Integrase_H2C2"/>
    <property type="match status" value="1"/>
</dbReference>
<gene>
    <name evidence="3" type="primary">LOC112458422</name>
</gene>
<evidence type="ECO:0000313" key="2">
    <source>
        <dbReference type="Proteomes" id="UP000504618"/>
    </source>
</evidence>
<dbReference type="InterPro" id="IPR036397">
    <property type="entry name" value="RNaseH_sf"/>
</dbReference>
<reference evidence="3" key="1">
    <citation type="submission" date="2025-08" db="UniProtKB">
        <authorList>
            <consortium name="RefSeq"/>
        </authorList>
    </citation>
    <scope>IDENTIFICATION</scope>
    <source>
        <tissue evidence="3">Whole body</tissue>
    </source>
</reference>
<dbReference type="PANTHER" id="PTHR47331:SF1">
    <property type="entry name" value="GAG-LIKE PROTEIN"/>
    <property type="match status" value="1"/>
</dbReference>
<dbReference type="Proteomes" id="UP000504618">
    <property type="component" value="Unplaced"/>
</dbReference>
<dbReference type="Pfam" id="PF18701">
    <property type="entry name" value="DUF5641"/>
    <property type="match status" value="1"/>
</dbReference>
<dbReference type="InterPro" id="IPR041588">
    <property type="entry name" value="Integrase_H2C2"/>
</dbReference>
<keyword evidence="2" id="KW-1185">Reference proteome</keyword>
<name>A0A6J1Q809_9HYME</name>
<feature type="domain" description="Integrase catalytic" evidence="1">
    <location>
        <begin position="180"/>
        <end position="366"/>
    </location>
</feature>
<dbReference type="InterPro" id="IPR012337">
    <property type="entry name" value="RNaseH-like_sf"/>
</dbReference>
<dbReference type="GeneID" id="112458422"/>
<evidence type="ECO:0000313" key="3">
    <source>
        <dbReference type="RefSeq" id="XP_024877813.1"/>
    </source>
</evidence>
<dbReference type="PANTHER" id="PTHR47331">
    <property type="entry name" value="PHD-TYPE DOMAIN-CONTAINING PROTEIN"/>
    <property type="match status" value="1"/>
</dbReference>
<evidence type="ECO:0000259" key="1">
    <source>
        <dbReference type="PROSITE" id="PS50994"/>
    </source>
</evidence>
<dbReference type="Gene3D" id="3.30.420.10">
    <property type="entry name" value="Ribonuclease H-like superfamily/Ribonuclease H"/>
    <property type="match status" value="1"/>
</dbReference>
<dbReference type="Gene3D" id="1.10.340.70">
    <property type="match status" value="1"/>
</dbReference>
<sequence>MDSQLWWNGPLWLQYDKITTHPLTTLEDNEEPLGEDGEDSVIVMPLQTENDIFGKFSTLNKLIRVTATCIRFALICRKEVERGILRVGGRLQNSKLQEGAKHPVLLPHRSRFTELVIEHEHRKMLHAGANSTLAAVRLEYWPLKARGTIKRLVRGCITCFKSKPQIPEQIMGNLPAHRVTPSRPFENTGVDFCGPIYVREGRGKGRKNIKAYVAVFVCMATKAVHLEVVSDLTTEAFLNAFKRFIGRRGRPSDVFSDNGTNFVGANRELEELRDLLNREEEQKKLIDYTATEKIKWHFIPSRAPHFGDLWEATVKSFKNHFYKVASDAAMTFEEASTLVIQIEAILNSRPIAALSSDPNDLSYLTAGHFIIGRRSKWYKNNDAQFQIGQLILCKEDGLPPLKWVLGRIQKVCPGSDGIAEQP</sequence>
<accession>A0A6J1Q809</accession>
<dbReference type="PROSITE" id="PS50994">
    <property type="entry name" value="INTEGRASE"/>
    <property type="match status" value="1"/>
</dbReference>
<organism evidence="2 3">
    <name type="scientific">Temnothorax curvispinosus</name>
    <dbReference type="NCBI Taxonomy" id="300111"/>
    <lineage>
        <taxon>Eukaryota</taxon>
        <taxon>Metazoa</taxon>
        <taxon>Ecdysozoa</taxon>
        <taxon>Arthropoda</taxon>
        <taxon>Hexapoda</taxon>
        <taxon>Insecta</taxon>
        <taxon>Pterygota</taxon>
        <taxon>Neoptera</taxon>
        <taxon>Endopterygota</taxon>
        <taxon>Hymenoptera</taxon>
        <taxon>Apocrita</taxon>
        <taxon>Aculeata</taxon>
        <taxon>Formicoidea</taxon>
        <taxon>Formicidae</taxon>
        <taxon>Myrmicinae</taxon>
        <taxon>Temnothorax</taxon>
    </lineage>
</organism>
<dbReference type="InterPro" id="IPR040676">
    <property type="entry name" value="DUF5641"/>
</dbReference>
<dbReference type="GO" id="GO:0003676">
    <property type="term" value="F:nucleic acid binding"/>
    <property type="evidence" value="ECO:0007669"/>
    <property type="project" value="InterPro"/>
</dbReference>